<dbReference type="RefSeq" id="WP_181607995.1">
    <property type="nucleotide sequence ID" value="NZ_BAABAM010000001.1"/>
</dbReference>
<evidence type="ECO:0000259" key="1">
    <source>
        <dbReference type="PROSITE" id="PS50943"/>
    </source>
</evidence>
<dbReference type="Pfam" id="PF13560">
    <property type="entry name" value="HTH_31"/>
    <property type="match status" value="1"/>
</dbReference>
<feature type="domain" description="HTH cro/C1-type" evidence="1">
    <location>
        <begin position="10"/>
        <end position="65"/>
    </location>
</feature>
<evidence type="ECO:0000313" key="3">
    <source>
        <dbReference type="Proteomes" id="UP000530928"/>
    </source>
</evidence>
<proteinExistence type="predicted"/>
<dbReference type="InterPro" id="IPR019734">
    <property type="entry name" value="TPR_rpt"/>
</dbReference>
<dbReference type="PROSITE" id="PS50943">
    <property type="entry name" value="HTH_CROC1"/>
    <property type="match status" value="1"/>
</dbReference>
<dbReference type="AlphaFoldDB" id="A0A7W0CDJ9"/>
<dbReference type="Gene3D" id="3.40.50.300">
    <property type="entry name" value="P-loop containing nucleotide triphosphate hydrolases"/>
    <property type="match status" value="1"/>
</dbReference>
<keyword evidence="2" id="KW-0238">DNA-binding</keyword>
<dbReference type="EMBL" id="JACDUR010000001">
    <property type="protein sequence ID" value="MBA2889174.1"/>
    <property type="molecule type" value="Genomic_DNA"/>
</dbReference>
<gene>
    <name evidence="2" type="ORF">HNR30_000509</name>
</gene>
<dbReference type="PANTHER" id="PTHR47691:SF3">
    <property type="entry name" value="HTH-TYPE TRANSCRIPTIONAL REGULATOR RV0890C-RELATED"/>
    <property type="match status" value="1"/>
</dbReference>
<dbReference type="InterPro" id="IPR010982">
    <property type="entry name" value="Lambda_DNA-bd_dom_sf"/>
</dbReference>
<dbReference type="SMART" id="SM00028">
    <property type="entry name" value="TPR"/>
    <property type="match status" value="2"/>
</dbReference>
<sequence>MAEESFAHLLRRLRVSVGLTQEELAHRSTVSARSISDLERAIYRTARKETTRLLADALELSGPARAQFEATARGRAADPALSAVLSLPAPLTSLVGREAEIAAICELVERQDVRLLTLTGLGGVGKTRLCLAAAQRLSPAFPEGVFFADLTAAGTPELALAAVAQAAGVRDDGAGPLARTLVEHLRGRQCLLVADNFEHLADRAAEILGGLLAECPGLTCLVTSRRTLRLRGGHEVAVRPLRTPDPSSSTAELAANPAVALFSQCVRAHWPDWRLEDSSPAVVARICARLEGLPLALELAAARMKVLTSEELLRRLTGRLALLSPGSDRQGGLRATLDWSHGLLDEGARALLARLSVFAGGWTLESVEEICGCELDDLATLVDNSLVHRSGTRFVLLETVREYAAELLGAAESAEMGLRHLDWFADLAERGDRELIGAGQRHWLALLVDEQDNLRRAIAHALELGDATRAQRITGALWRFWEMHGRLAEGRRWLELALDLPGDSPPVVRGLAFKAAGNLARDQGDRASARESHGRALEMFEAAGFAPGVATAFNNLANILLDEGDHEAAAEHFERGLERFLALGDRWNTALLRVNLALALRKTTATLGRAASLARESIEEFRGLGDERGEARAVEALARILDHGGDHRGGAELHVRAVALRHAVGDRGGLARSMEGLAHALSGLGEAELPAWLLGHAAAIRTATGDCRNADDEFEWQDTVRGLRERLGDVYDAQWAAGRAATTEEALGRCTA</sequence>
<dbReference type="InterPro" id="IPR027417">
    <property type="entry name" value="P-loop_NTPase"/>
</dbReference>
<dbReference type="InterPro" id="IPR049945">
    <property type="entry name" value="AAA_22"/>
</dbReference>
<dbReference type="Pfam" id="PF13401">
    <property type="entry name" value="AAA_22"/>
    <property type="match status" value="1"/>
</dbReference>
<accession>A0A7W0CDJ9</accession>
<dbReference type="Pfam" id="PF25872">
    <property type="entry name" value="HTH_77"/>
    <property type="match status" value="1"/>
</dbReference>
<evidence type="ECO:0000313" key="2">
    <source>
        <dbReference type="EMBL" id="MBA2889174.1"/>
    </source>
</evidence>
<dbReference type="Gene3D" id="1.10.260.40">
    <property type="entry name" value="lambda repressor-like DNA-binding domains"/>
    <property type="match status" value="1"/>
</dbReference>
<dbReference type="SUPFAM" id="SSF47413">
    <property type="entry name" value="lambda repressor-like DNA-binding domains"/>
    <property type="match status" value="1"/>
</dbReference>
<name>A0A7W0CDJ9_9ACTN</name>
<dbReference type="Proteomes" id="UP000530928">
    <property type="component" value="Unassembled WGS sequence"/>
</dbReference>
<dbReference type="GO" id="GO:0016887">
    <property type="term" value="F:ATP hydrolysis activity"/>
    <property type="evidence" value="ECO:0007669"/>
    <property type="project" value="InterPro"/>
</dbReference>
<dbReference type="GO" id="GO:0003677">
    <property type="term" value="F:DNA binding"/>
    <property type="evidence" value="ECO:0007669"/>
    <property type="project" value="UniProtKB-KW"/>
</dbReference>
<protein>
    <submittedName>
        <fullName evidence="2">Putative ATPase/DNA-binding XRE family transcriptional regulator</fullName>
    </submittedName>
</protein>
<dbReference type="SMART" id="SM00530">
    <property type="entry name" value="HTH_XRE"/>
    <property type="match status" value="1"/>
</dbReference>
<reference evidence="2 3" key="1">
    <citation type="submission" date="2020-07" db="EMBL/GenBank/DDBJ databases">
        <title>Genomic Encyclopedia of Type Strains, Phase IV (KMG-IV): sequencing the most valuable type-strain genomes for metagenomic binning, comparative biology and taxonomic classification.</title>
        <authorList>
            <person name="Goeker M."/>
        </authorList>
    </citation>
    <scope>NUCLEOTIDE SEQUENCE [LARGE SCALE GENOMIC DNA]</scope>
    <source>
        <strain evidence="2 3">DSM 45533</strain>
    </source>
</reference>
<dbReference type="InterPro" id="IPR001387">
    <property type="entry name" value="Cro/C1-type_HTH"/>
</dbReference>
<comment type="caution">
    <text evidence="2">The sequence shown here is derived from an EMBL/GenBank/DDBJ whole genome shotgun (WGS) entry which is preliminary data.</text>
</comment>
<dbReference type="Gene3D" id="1.25.40.10">
    <property type="entry name" value="Tetratricopeptide repeat domain"/>
    <property type="match status" value="1"/>
</dbReference>
<dbReference type="PRINTS" id="PR00364">
    <property type="entry name" value="DISEASERSIST"/>
</dbReference>
<organism evidence="2 3">
    <name type="scientific">Nonomuraea soli</name>
    <dbReference type="NCBI Taxonomy" id="1032476"/>
    <lineage>
        <taxon>Bacteria</taxon>
        <taxon>Bacillati</taxon>
        <taxon>Actinomycetota</taxon>
        <taxon>Actinomycetes</taxon>
        <taxon>Streptosporangiales</taxon>
        <taxon>Streptosporangiaceae</taxon>
        <taxon>Nonomuraea</taxon>
    </lineage>
</organism>
<keyword evidence="3" id="KW-1185">Reference proteome</keyword>
<dbReference type="SUPFAM" id="SSF52540">
    <property type="entry name" value="P-loop containing nucleoside triphosphate hydrolases"/>
    <property type="match status" value="1"/>
</dbReference>
<dbReference type="PANTHER" id="PTHR47691">
    <property type="entry name" value="REGULATOR-RELATED"/>
    <property type="match status" value="1"/>
</dbReference>
<dbReference type="InterPro" id="IPR011990">
    <property type="entry name" value="TPR-like_helical_dom_sf"/>
</dbReference>
<dbReference type="CDD" id="cd00093">
    <property type="entry name" value="HTH_XRE"/>
    <property type="match status" value="1"/>
</dbReference>
<dbReference type="InterPro" id="IPR058852">
    <property type="entry name" value="HTH_77"/>
</dbReference>
<dbReference type="Pfam" id="PF13424">
    <property type="entry name" value="TPR_12"/>
    <property type="match status" value="1"/>
</dbReference>
<dbReference type="SUPFAM" id="SSF48452">
    <property type="entry name" value="TPR-like"/>
    <property type="match status" value="1"/>
</dbReference>